<dbReference type="RefSeq" id="WP_289999685.1">
    <property type="nucleotide sequence ID" value="NZ_JAUEPH010000003.1"/>
</dbReference>
<evidence type="ECO:0000313" key="2">
    <source>
        <dbReference type="EMBL" id="MDN3204131.1"/>
    </source>
</evidence>
<feature type="domain" description="DUF6434" evidence="1">
    <location>
        <begin position="74"/>
        <end position="136"/>
    </location>
</feature>
<proteinExistence type="predicted"/>
<dbReference type="Pfam" id="PF20026">
    <property type="entry name" value="DUF6434"/>
    <property type="match status" value="1"/>
</dbReference>
<evidence type="ECO:0000313" key="3">
    <source>
        <dbReference type="Proteomes" id="UP001171916"/>
    </source>
</evidence>
<dbReference type="EMBL" id="JAUEPH010000003">
    <property type="protein sequence ID" value="MDN3204131.1"/>
    <property type="molecule type" value="Genomic_DNA"/>
</dbReference>
<name>A0ABT7YCD5_9BACT</name>
<keyword evidence="3" id="KW-1185">Reference proteome</keyword>
<reference evidence="2" key="1">
    <citation type="submission" date="2023-06" db="EMBL/GenBank/DDBJ databases">
        <title>Robiginitalea aurantiacus sp. nov. and Algoriphagus sediminis sp. nov., isolated from coastal sediment.</title>
        <authorList>
            <person name="Zhou Z.Y."/>
            <person name="An J."/>
            <person name="Jia Y.W."/>
            <person name="Du Z.J."/>
        </authorList>
    </citation>
    <scope>NUCLEOTIDE SEQUENCE</scope>
    <source>
        <strain evidence="2">C2-7</strain>
    </source>
</reference>
<dbReference type="Pfam" id="PF18953">
    <property type="entry name" value="SAP_new25"/>
    <property type="match status" value="1"/>
</dbReference>
<comment type="caution">
    <text evidence="2">The sequence shown here is derived from an EMBL/GenBank/DDBJ whole genome shotgun (WGS) entry which is preliminary data.</text>
</comment>
<protein>
    <submittedName>
        <fullName evidence="2">DUF6434 domain-containing protein</fullName>
    </submittedName>
</protein>
<evidence type="ECO:0000259" key="1">
    <source>
        <dbReference type="Pfam" id="PF20026"/>
    </source>
</evidence>
<dbReference type="InterPro" id="IPR045492">
    <property type="entry name" value="DUF6434"/>
</dbReference>
<dbReference type="Proteomes" id="UP001171916">
    <property type="component" value="Unassembled WGS sequence"/>
</dbReference>
<accession>A0ABT7YCD5</accession>
<sequence length="203" mass="23785">MSTSQERPEILSIQTAENFKKWYWLKAELIEYAKQTGIPANGSKFEIRDRIIFSLENPEKPIPKANSKKKSSKFNWAKESLSLETVITDSVSFGPNFRNFMKSQIGVRFNCHGDFMDWVKTNPGKTLEDAIIAWKEMEELKNRGVKRSIRPHNMMNQYFRDFFDAFPDKTIQDARKCWSVKSKMENRDGKVIFEESDLKLIKV</sequence>
<gene>
    <name evidence="2" type="ORF">QVH07_08225</name>
</gene>
<organism evidence="2 3">
    <name type="scientific">Algoriphagus sediminis</name>
    <dbReference type="NCBI Taxonomy" id="3057113"/>
    <lineage>
        <taxon>Bacteria</taxon>
        <taxon>Pseudomonadati</taxon>
        <taxon>Bacteroidota</taxon>
        <taxon>Cytophagia</taxon>
        <taxon>Cytophagales</taxon>
        <taxon>Cyclobacteriaceae</taxon>
        <taxon>Algoriphagus</taxon>
    </lineage>
</organism>